<comment type="similarity">
    <text evidence="2">Belongs to the type-I restriction system S methylase family.</text>
</comment>
<dbReference type="GO" id="GO:0009307">
    <property type="term" value="P:DNA restriction-modification system"/>
    <property type="evidence" value="ECO:0007669"/>
    <property type="project" value="UniProtKB-KW"/>
</dbReference>
<name>A0A9D2GRG5_9BACT</name>
<keyword evidence="10" id="KW-0175">Coiled coil</keyword>
<feature type="coiled-coil region" evidence="10">
    <location>
        <begin position="652"/>
        <end position="679"/>
    </location>
</feature>
<feature type="domain" description="Type I restriction modification DNA specificity" evidence="11">
    <location>
        <begin position="506"/>
        <end position="667"/>
    </location>
</feature>
<gene>
    <name evidence="13" type="ORF">H9804_01705</name>
</gene>
<dbReference type="PROSITE" id="PS00092">
    <property type="entry name" value="N6_MTASE"/>
    <property type="match status" value="1"/>
</dbReference>
<dbReference type="Gene3D" id="3.40.50.150">
    <property type="entry name" value="Vaccinia Virus protein VP39"/>
    <property type="match status" value="1"/>
</dbReference>
<keyword evidence="8" id="KW-0238">DNA-binding</keyword>
<evidence type="ECO:0000313" key="13">
    <source>
        <dbReference type="EMBL" id="HIZ88632.1"/>
    </source>
</evidence>
<dbReference type="InterPro" id="IPR051537">
    <property type="entry name" value="DNA_Adenine_Mtase"/>
</dbReference>
<dbReference type="InterPro" id="IPR029063">
    <property type="entry name" value="SAM-dependent_MTases_sf"/>
</dbReference>
<comment type="similarity">
    <text evidence="1">Belongs to the N(4)/N(6)-methyltransferase family.</text>
</comment>
<reference evidence="13" key="2">
    <citation type="submission" date="2021-04" db="EMBL/GenBank/DDBJ databases">
        <authorList>
            <person name="Gilroy R."/>
        </authorList>
    </citation>
    <scope>NUCLEOTIDE SEQUENCE</scope>
    <source>
        <strain evidence="13">ChiW4-1371</strain>
    </source>
</reference>
<dbReference type="EMBL" id="DXAQ01000023">
    <property type="protein sequence ID" value="HIZ88632.1"/>
    <property type="molecule type" value="Genomic_DNA"/>
</dbReference>
<evidence type="ECO:0000259" key="11">
    <source>
        <dbReference type="Pfam" id="PF01420"/>
    </source>
</evidence>
<evidence type="ECO:0000256" key="2">
    <source>
        <dbReference type="ARBA" id="ARBA00010923"/>
    </source>
</evidence>
<dbReference type="PRINTS" id="PR00507">
    <property type="entry name" value="N12N6MTFRASE"/>
</dbReference>
<evidence type="ECO:0000256" key="9">
    <source>
        <dbReference type="ARBA" id="ARBA00047942"/>
    </source>
</evidence>
<dbReference type="Pfam" id="PF02384">
    <property type="entry name" value="N6_Mtase"/>
    <property type="match status" value="1"/>
</dbReference>
<evidence type="ECO:0000256" key="1">
    <source>
        <dbReference type="ARBA" id="ARBA00006594"/>
    </source>
</evidence>
<feature type="non-terminal residue" evidence="13">
    <location>
        <position position="1"/>
    </location>
</feature>
<dbReference type="Proteomes" id="UP000824176">
    <property type="component" value="Unassembled WGS sequence"/>
</dbReference>
<evidence type="ECO:0000259" key="12">
    <source>
        <dbReference type="Pfam" id="PF02384"/>
    </source>
</evidence>
<keyword evidence="5" id="KW-0808">Transferase</keyword>
<dbReference type="PANTHER" id="PTHR42933">
    <property type="entry name" value="SLR6095 PROTEIN"/>
    <property type="match status" value="1"/>
</dbReference>
<dbReference type="GO" id="GO:0003677">
    <property type="term" value="F:DNA binding"/>
    <property type="evidence" value="ECO:0007669"/>
    <property type="project" value="UniProtKB-KW"/>
</dbReference>
<dbReference type="InterPro" id="IPR044946">
    <property type="entry name" value="Restrct_endonuc_typeI_TRD_sf"/>
</dbReference>
<proteinExistence type="inferred from homology"/>
<comment type="catalytic activity">
    <reaction evidence="9">
        <text>a 2'-deoxyadenosine in DNA + S-adenosyl-L-methionine = an N(6)-methyl-2'-deoxyadenosine in DNA + S-adenosyl-L-homocysteine + H(+)</text>
        <dbReference type="Rhea" id="RHEA:15197"/>
        <dbReference type="Rhea" id="RHEA-COMP:12418"/>
        <dbReference type="Rhea" id="RHEA-COMP:12419"/>
        <dbReference type="ChEBI" id="CHEBI:15378"/>
        <dbReference type="ChEBI" id="CHEBI:57856"/>
        <dbReference type="ChEBI" id="CHEBI:59789"/>
        <dbReference type="ChEBI" id="CHEBI:90615"/>
        <dbReference type="ChEBI" id="CHEBI:90616"/>
        <dbReference type="EC" id="2.1.1.72"/>
    </reaction>
</comment>
<evidence type="ECO:0000256" key="5">
    <source>
        <dbReference type="ARBA" id="ARBA00022679"/>
    </source>
</evidence>
<dbReference type="PANTHER" id="PTHR42933:SF4">
    <property type="entry name" value="TYPE I RESTRICTION ENZYME ECOKI METHYLASE SUBUNIT"/>
    <property type="match status" value="1"/>
</dbReference>
<dbReference type="GO" id="GO:0008170">
    <property type="term" value="F:N-methyltransferase activity"/>
    <property type="evidence" value="ECO:0007669"/>
    <property type="project" value="InterPro"/>
</dbReference>
<keyword evidence="4 13" id="KW-0489">Methyltransferase</keyword>
<feature type="domain" description="DNA methylase adenine-specific" evidence="12">
    <location>
        <begin position="78"/>
        <end position="376"/>
    </location>
</feature>
<evidence type="ECO:0000313" key="14">
    <source>
        <dbReference type="Proteomes" id="UP000824176"/>
    </source>
</evidence>
<evidence type="ECO:0000256" key="8">
    <source>
        <dbReference type="ARBA" id="ARBA00023125"/>
    </source>
</evidence>
<evidence type="ECO:0000256" key="4">
    <source>
        <dbReference type="ARBA" id="ARBA00022603"/>
    </source>
</evidence>
<keyword evidence="7" id="KW-0680">Restriction system</keyword>
<accession>A0A9D2GRG5</accession>
<dbReference type="AlphaFoldDB" id="A0A9D2GRG5"/>
<protein>
    <recommendedName>
        <fullName evidence="3">site-specific DNA-methyltransferase (adenine-specific)</fullName>
        <ecNumber evidence="3">2.1.1.72</ecNumber>
    </recommendedName>
</protein>
<evidence type="ECO:0000256" key="6">
    <source>
        <dbReference type="ARBA" id="ARBA00022691"/>
    </source>
</evidence>
<dbReference type="SUPFAM" id="SSF53335">
    <property type="entry name" value="S-adenosyl-L-methionine-dependent methyltransferases"/>
    <property type="match status" value="1"/>
</dbReference>
<evidence type="ECO:0000256" key="3">
    <source>
        <dbReference type="ARBA" id="ARBA00011900"/>
    </source>
</evidence>
<sequence length="855" mass="98838">GMDNYLKKNIFYISLEEIDKTSIEQIREQLKTAMIYKNQEFSFIEIFDKKDFERNTAIIKEVVELLQNYRFRYTHKHQFLGDFFENLLNTGFKQEAGQFFTPRILTRFIVSSLPIQEFIEKKLISKESDFIPKVIDFACGSGHFLTESMDIIQKSLMEIENKKLSLLPRINDILNRYNQSMDKFIWAKENIYGIENDYRLVKTAKLSCFFNGDGEANIIQASGIAPFDIDEYRGTLLDSKDKDKCEKFDILISNPPYSVDGFKSVMNRKDSEAAFKLYNSLTDTSKEIEVIFIERMKQLVKPNGYAAIILPVSILQNDGLYAKARTIIFENFELKAVLKLGSGTFQATGTNTVCMFLQKRESSIKLENKENYKNMCKDKTLLVCDTGEKDEEKSFLGYSFSSRRGNEGITEIRDDKGNYLGKLLNENNIDDNSKANYYILKAFRGEYPVIPNDLTDHIYTIPLEDCFNFSSDNFTNRVSLVKKKIMKSKYNLLKIGNFEPKVIISSGNAAPQDNKYFKNGVNYFVRVDSLNYKNGIYIDTNKLEKITNNAVKELKLQKFKKNTIVFPKTGKAIDTNKIALLPDDMYIASHLACISSNNIYTLKYIYYLLKYIGISTIQFNKSDYPTISKQDIFNFLIPAPSINEQHKIITEIELYESIIQKQEKQIKEAENQIKRIKFSGYDTKYNLSDSSKFSVSIGKRVLKKNIKNDGKYPIYSANVFKPFGYTNSLLFDKFDKPSVLWGIDGDWMTNYIQKNIPFYPTDHCGVLRCLDGSVNIIYLSYALYEAGKEFNFSRNIRASIDRIKNLTIYAPDISEQNKIGDLILTYRDTIMKANHEIQNAQHNINNILNDIIEIE</sequence>
<dbReference type="InterPro" id="IPR003356">
    <property type="entry name" value="DNA_methylase_A-5"/>
</dbReference>
<keyword evidence="6" id="KW-0949">S-adenosyl-L-methionine</keyword>
<dbReference type="Pfam" id="PF01420">
    <property type="entry name" value="Methylase_S"/>
    <property type="match status" value="2"/>
</dbReference>
<dbReference type="InterPro" id="IPR000055">
    <property type="entry name" value="Restrct_endonuc_typeI_TRD"/>
</dbReference>
<dbReference type="EC" id="2.1.1.72" evidence="3"/>
<dbReference type="InterPro" id="IPR002052">
    <property type="entry name" value="DNA_methylase_N6_adenine_CS"/>
</dbReference>
<evidence type="ECO:0000256" key="7">
    <source>
        <dbReference type="ARBA" id="ARBA00022747"/>
    </source>
</evidence>
<reference evidence="13" key="1">
    <citation type="journal article" date="2021" name="PeerJ">
        <title>Extensive microbial diversity within the chicken gut microbiome revealed by metagenomics and culture.</title>
        <authorList>
            <person name="Gilroy R."/>
            <person name="Ravi A."/>
            <person name="Getino M."/>
            <person name="Pursley I."/>
            <person name="Horton D.L."/>
            <person name="Alikhan N.F."/>
            <person name="Baker D."/>
            <person name="Gharbi K."/>
            <person name="Hall N."/>
            <person name="Watson M."/>
            <person name="Adriaenssens E.M."/>
            <person name="Foster-Nyarko E."/>
            <person name="Jarju S."/>
            <person name="Secka A."/>
            <person name="Antonio M."/>
            <person name="Oren A."/>
            <person name="Chaudhuri R.R."/>
            <person name="La Ragione R."/>
            <person name="Hildebrand F."/>
            <person name="Pallen M.J."/>
        </authorList>
    </citation>
    <scope>NUCLEOTIDE SEQUENCE</scope>
    <source>
        <strain evidence="13">ChiW4-1371</strain>
    </source>
</reference>
<feature type="domain" description="Type I restriction modification DNA specificity" evidence="11">
    <location>
        <begin position="697"/>
        <end position="832"/>
    </location>
</feature>
<organism evidence="13 14">
    <name type="scientific">Candidatus Mucispirillum faecigallinarum</name>
    <dbReference type="NCBI Taxonomy" id="2838699"/>
    <lineage>
        <taxon>Bacteria</taxon>
        <taxon>Pseudomonadati</taxon>
        <taxon>Deferribacterota</taxon>
        <taxon>Deferribacteres</taxon>
        <taxon>Deferribacterales</taxon>
        <taxon>Mucispirillaceae</taxon>
        <taxon>Mucispirillum</taxon>
    </lineage>
</organism>
<dbReference type="GO" id="GO:0009007">
    <property type="term" value="F:site-specific DNA-methyltransferase (adenine-specific) activity"/>
    <property type="evidence" value="ECO:0007669"/>
    <property type="project" value="UniProtKB-EC"/>
</dbReference>
<evidence type="ECO:0000256" key="10">
    <source>
        <dbReference type="SAM" id="Coils"/>
    </source>
</evidence>
<dbReference type="GO" id="GO:0032259">
    <property type="term" value="P:methylation"/>
    <property type="evidence" value="ECO:0007669"/>
    <property type="project" value="UniProtKB-KW"/>
</dbReference>
<comment type="caution">
    <text evidence="13">The sequence shown here is derived from an EMBL/GenBank/DDBJ whole genome shotgun (WGS) entry which is preliminary data.</text>
</comment>
<dbReference type="Gene3D" id="3.90.220.20">
    <property type="entry name" value="DNA methylase specificity domains"/>
    <property type="match status" value="2"/>
</dbReference>
<dbReference type="SUPFAM" id="SSF116734">
    <property type="entry name" value="DNA methylase specificity domain"/>
    <property type="match status" value="2"/>
</dbReference>